<protein>
    <submittedName>
        <fullName evidence="2">Uncharacterized protein</fullName>
    </submittedName>
</protein>
<dbReference type="EMBL" id="JAWNGG020000059">
    <property type="protein sequence ID" value="KAK9304848.1"/>
    <property type="molecule type" value="Genomic_DNA"/>
</dbReference>
<feature type="region of interest" description="Disordered" evidence="1">
    <location>
        <begin position="16"/>
        <end position="47"/>
    </location>
</feature>
<evidence type="ECO:0000313" key="2">
    <source>
        <dbReference type="EMBL" id="KAK9304848.1"/>
    </source>
</evidence>
<accession>A0AAW1A4Q6</accession>
<proteinExistence type="predicted"/>
<keyword evidence="3" id="KW-1185">Reference proteome</keyword>
<evidence type="ECO:0000256" key="1">
    <source>
        <dbReference type="SAM" id="MobiDB-lite"/>
    </source>
</evidence>
<dbReference type="Proteomes" id="UP001432146">
    <property type="component" value="Unassembled WGS sequence"/>
</dbReference>
<gene>
    <name evidence="2" type="ORF">QLX08_003916</name>
</gene>
<name>A0AAW1A4Q6_9HYME</name>
<dbReference type="AlphaFoldDB" id="A0AAW1A4Q6"/>
<feature type="compositionally biased region" description="Basic residues" evidence="1">
    <location>
        <begin position="19"/>
        <end position="31"/>
    </location>
</feature>
<comment type="caution">
    <text evidence="2">The sequence shown here is derived from an EMBL/GenBank/DDBJ whole genome shotgun (WGS) entry which is preliminary data.</text>
</comment>
<sequence>MCVLLPAGWGGTGAATGLHGRRITARQRRRGWSSPRGPNFGHDLGGDSGGTPAIKMAFPLVIARCSQQPVYFDNWAFA</sequence>
<organism evidence="2 3">
    <name type="scientific">Tetragonisca angustula</name>
    <dbReference type="NCBI Taxonomy" id="166442"/>
    <lineage>
        <taxon>Eukaryota</taxon>
        <taxon>Metazoa</taxon>
        <taxon>Ecdysozoa</taxon>
        <taxon>Arthropoda</taxon>
        <taxon>Hexapoda</taxon>
        <taxon>Insecta</taxon>
        <taxon>Pterygota</taxon>
        <taxon>Neoptera</taxon>
        <taxon>Endopterygota</taxon>
        <taxon>Hymenoptera</taxon>
        <taxon>Apocrita</taxon>
        <taxon>Aculeata</taxon>
        <taxon>Apoidea</taxon>
        <taxon>Anthophila</taxon>
        <taxon>Apidae</taxon>
        <taxon>Tetragonisca</taxon>
    </lineage>
</organism>
<evidence type="ECO:0000313" key="3">
    <source>
        <dbReference type="Proteomes" id="UP001432146"/>
    </source>
</evidence>
<reference evidence="2 3" key="1">
    <citation type="submission" date="2024-05" db="EMBL/GenBank/DDBJ databases">
        <title>The nuclear and mitochondrial genome assemblies of Tetragonisca angustula (Apidae: Meliponini), a tiny yet remarkable pollinator in the Neotropics.</title>
        <authorList>
            <person name="Ferrari R."/>
            <person name="Ricardo P.C."/>
            <person name="Dias F.C."/>
            <person name="Araujo N.S."/>
            <person name="Soares D.O."/>
            <person name="Zhou Q.-S."/>
            <person name="Zhu C.-D."/>
            <person name="Coutinho L."/>
            <person name="Airas M.C."/>
            <person name="Batista T.M."/>
        </authorList>
    </citation>
    <scope>NUCLEOTIDE SEQUENCE [LARGE SCALE GENOMIC DNA]</scope>
    <source>
        <strain evidence="2">ASF017062</strain>
        <tissue evidence="2">Abdomen</tissue>
    </source>
</reference>